<dbReference type="EMBL" id="SNRW01000450">
    <property type="protein sequence ID" value="KAA6401076.1"/>
    <property type="molecule type" value="Genomic_DNA"/>
</dbReference>
<organism evidence="1 2">
    <name type="scientific">Streblomastix strix</name>
    <dbReference type="NCBI Taxonomy" id="222440"/>
    <lineage>
        <taxon>Eukaryota</taxon>
        <taxon>Metamonada</taxon>
        <taxon>Preaxostyla</taxon>
        <taxon>Oxymonadida</taxon>
        <taxon>Streblomastigidae</taxon>
        <taxon>Streblomastix</taxon>
    </lineage>
</organism>
<evidence type="ECO:0000313" key="1">
    <source>
        <dbReference type="EMBL" id="KAA6401076.1"/>
    </source>
</evidence>
<evidence type="ECO:0000313" key="2">
    <source>
        <dbReference type="Proteomes" id="UP000324800"/>
    </source>
</evidence>
<dbReference type="AlphaFoldDB" id="A0A5J4X2S2"/>
<accession>A0A5J4X2S2</accession>
<dbReference type="Proteomes" id="UP000324800">
    <property type="component" value="Unassembled WGS sequence"/>
</dbReference>
<gene>
    <name evidence="1" type="ORF">EZS28_003397</name>
</gene>
<proteinExistence type="predicted"/>
<sequence length="289" mass="33687">MEITHLWAHTVSRISQEDSSIALVPPNLEQPQIFMANYLEDALNQKCQDNSVKNQRCALAVLLKFKGHSEQQIHSDLVKQRIRKIKMSLRQIDKEKQRAIAARLVIVFTVAKLAELHRVTLLDASNDEYIIQTTILQTSQRIAEFKIYKISDKKICSLRQFKSWFADREPNIRNKVQELWSISNFEKYIQADDLSKAIRAVIVQVDRFTHHSDIASTVGKYYDKNKELDNEEDEEQERTLLEEIEQDRSNVEWKIKRPVGVLTPYLSHLEFHNLTVALTSLNHNPSLRP</sequence>
<comment type="caution">
    <text evidence="1">The sequence shown here is derived from an EMBL/GenBank/DDBJ whole genome shotgun (WGS) entry which is preliminary data.</text>
</comment>
<protein>
    <submittedName>
        <fullName evidence="1">Uncharacterized protein</fullName>
    </submittedName>
</protein>
<name>A0A5J4X2S2_9EUKA</name>
<reference evidence="1 2" key="1">
    <citation type="submission" date="2019-03" db="EMBL/GenBank/DDBJ databases">
        <title>Single cell metagenomics reveals metabolic interactions within the superorganism composed of flagellate Streblomastix strix and complex community of Bacteroidetes bacteria on its surface.</title>
        <authorList>
            <person name="Treitli S.C."/>
            <person name="Kolisko M."/>
            <person name="Husnik F."/>
            <person name="Keeling P."/>
            <person name="Hampl V."/>
        </authorList>
    </citation>
    <scope>NUCLEOTIDE SEQUENCE [LARGE SCALE GENOMIC DNA]</scope>
    <source>
        <strain evidence="1">ST1C</strain>
    </source>
</reference>